<sequence>MVYEFAWIAALGGLASRLGLTGGRFTLVVGGGVEGRRKGLGNWCWESIGAMPLVWDFQMIDDVLLAPVVEALAPIANITTESQVNNCLCCTLWRYAFDS</sequence>
<organism evidence="1 2">
    <name type="scientific">Apostasia shenzhenica</name>
    <dbReference type="NCBI Taxonomy" id="1088818"/>
    <lineage>
        <taxon>Eukaryota</taxon>
        <taxon>Viridiplantae</taxon>
        <taxon>Streptophyta</taxon>
        <taxon>Embryophyta</taxon>
        <taxon>Tracheophyta</taxon>
        <taxon>Spermatophyta</taxon>
        <taxon>Magnoliopsida</taxon>
        <taxon>Liliopsida</taxon>
        <taxon>Asparagales</taxon>
        <taxon>Orchidaceae</taxon>
        <taxon>Apostasioideae</taxon>
        <taxon>Apostasia</taxon>
    </lineage>
</organism>
<name>A0A2H9ZYX3_9ASPA</name>
<dbReference type="STRING" id="1088818.A0A2H9ZYX3"/>
<dbReference type="AlphaFoldDB" id="A0A2H9ZYX3"/>
<accession>A0A2H9ZYX3</accession>
<dbReference type="Proteomes" id="UP000236161">
    <property type="component" value="Unassembled WGS sequence"/>
</dbReference>
<reference evidence="1 2" key="1">
    <citation type="journal article" date="2017" name="Nature">
        <title>The Apostasia genome and the evolution of orchids.</title>
        <authorList>
            <person name="Zhang G.Q."/>
            <person name="Liu K.W."/>
            <person name="Li Z."/>
            <person name="Lohaus R."/>
            <person name="Hsiao Y.Y."/>
            <person name="Niu S.C."/>
            <person name="Wang J.Y."/>
            <person name="Lin Y.C."/>
            <person name="Xu Q."/>
            <person name="Chen L.J."/>
            <person name="Yoshida K."/>
            <person name="Fujiwara S."/>
            <person name="Wang Z.W."/>
            <person name="Zhang Y.Q."/>
            <person name="Mitsuda N."/>
            <person name="Wang M."/>
            <person name="Liu G.H."/>
            <person name="Pecoraro L."/>
            <person name="Huang H.X."/>
            <person name="Xiao X.J."/>
            <person name="Lin M."/>
            <person name="Wu X.Y."/>
            <person name="Wu W.L."/>
            <person name="Chen Y.Y."/>
            <person name="Chang S.B."/>
            <person name="Sakamoto S."/>
            <person name="Ohme-Takagi M."/>
            <person name="Yagi M."/>
            <person name="Zeng S.J."/>
            <person name="Shen C.Y."/>
            <person name="Yeh C.M."/>
            <person name="Luo Y.B."/>
            <person name="Tsai W.C."/>
            <person name="Van de Peer Y."/>
            <person name="Liu Z.J."/>
        </authorList>
    </citation>
    <scope>NUCLEOTIDE SEQUENCE [LARGE SCALE GENOMIC DNA]</scope>
    <source>
        <strain evidence="2">cv. Shenzhen</strain>
        <tissue evidence="1">Stem</tissue>
    </source>
</reference>
<proteinExistence type="predicted"/>
<gene>
    <name evidence="1" type="ORF">AXF42_Ash021361</name>
</gene>
<keyword evidence="2" id="KW-1185">Reference proteome</keyword>
<evidence type="ECO:0000313" key="2">
    <source>
        <dbReference type="Proteomes" id="UP000236161"/>
    </source>
</evidence>
<evidence type="ECO:0000313" key="1">
    <source>
        <dbReference type="EMBL" id="PKA48493.1"/>
    </source>
</evidence>
<dbReference type="EMBL" id="KZ452341">
    <property type="protein sequence ID" value="PKA48493.1"/>
    <property type="molecule type" value="Genomic_DNA"/>
</dbReference>
<protein>
    <submittedName>
        <fullName evidence="1">Uncharacterized protein</fullName>
    </submittedName>
</protein>